<dbReference type="PROSITE" id="PS50215">
    <property type="entry name" value="ADAM_MEPRO"/>
    <property type="match status" value="1"/>
</dbReference>
<comment type="subcellular location">
    <subcellularLocation>
        <location evidence="1">Membrane</location>
        <topology evidence="1">Single-pass type I membrane protein</topology>
    </subcellularLocation>
</comment>
<feature type="active site" evidence="8">
    <location>
        <position position="351"/>
    </location>
</feature>
<dbReference type="Proteomes" id="UP001501920">
    <property type="component" value="Chromosome 13"/>
</dbReference>
<evidence type="ECO:0000256" key="8">
    <source>
        <dbReference type="PROSITE-ProRule" id="PRU00276"/>
    </source>
</evidence>
<dbReference type="Gene3D" id="3.40.390.10">
    <property type="entry name" value="Collagenase (Catalytic Domain)"/>
    <property type="match status" value="1"/>
</dbReference>
<keyword evidence="8" id="KW-0479">Metal-binding</keyword>
<evidence type="ECO:0000256" key="11">
    <source>
        <dbReference type="SAM" id="SignalP"/>
    </source>
</evidence>
<keyword evidence="8" id="KW-0862">Zinc</keyword>
<evidence type="ECO:0000259" key="12">
    <source>
        <dbReference type="PROSITE" id="PS50026"/>
    </source>
</evidence>
<keyword evidence="16" id="KW-1185">Reference proteome</keyword>
<keyword evidence="3 10" id="KW-1133">Transmembrane helix</keyword>
<dbReference type="SMART" id="SM00608">
    <property type="entry name" value="ACR"/>
    <property type="match status" value="1"/>
</dbReference>
<dbReference type="RefSeq" id="XP_017566038.1">
    <property type="nucleotide sequence ID" value="XM_017710549.2"/>
</dbReference>
<dbReference type="STRING" id="42514.ENSPNAP00000036105"/>
<feature type="disulfide bond" evidence="8">
    <location>
        <begin position="367"/>
        <end position="372"/>
    </location>
</feature>
<feature type="signal peptide" evidence="11">
    <location>
        <begin position="1"/>
        <end position="26"/>
    </location>
</feature>
<feature type="binding site" evidence="8">
    <location>
        <position position="350"/>
    </location>
    <ligand>
        <name>Zn(2+)</name>
        <dbReference type="ChEBI" id="CHEBI:29105"/>
        <note>catalytic</note>
    </ligand>
</feature>
<feature type="compositionally biased region" description="Pro residues" evidence="9">
    <location>
        <begin position="816"/>
        <end position="827"/>
    </location>
</feature>
<dbReference type="SUPFAM" id="SSF55486">
    <property type="entry name" value="Metalloproteases ('zincins'), catalytic domain"/>
    <property type="match status" value="1"/>
</dbReference>
<dbReference type="OrthoDB" id="5951731at2759"/>
<dbReference type="GeneID" id="108435036"/>
<feature type="domain" description="Disintegrin" evidence="13">
    <location>
        <begin position="416"/>
        <end position="502"/>
    </location>
</feature>
<dbReference type="PANTHER" id="PTHR11905:SF136">
    <property type="entry name" value="DISINTEGRIN AND METALLOPROTEINASE DOMAIN-CONTAINING PROTEIN 9"/>
    <property type="match status" value="1"/>
</dbReference>
<evidence type="ECO:0000256" key="6">
    <source>
        <dbReference type="PROSITE-ProRule" id="PRU00068"/>
    </source>
</evidence>
<dbReference type="PROSITE" id="PS50214">
    <property type="entry name" value="DISINTEGRIN_2"/>
    <property type="match status" value="1"/>
</dbReference>
<dbReference type="AlphaFoldDB" id="A0A3B4EJN6"/>
<feature type="disulfide bond" evidence="7">
    <location>
        <begin position="667"/>
        <end position="676"/>
    </location>
</feature>
<dbReference type="SUPFAM" id="SSF57552">
    <property type="entry name" value="Blood coagulation inhibitor (disintegrin)"/>
    <property type="match status" value="1"/>
</dbReference>
<feature type="chain" id="PRO_5017346264" description="ADAM metallopeptidase domain 9" evidence="11">
    <location>
        <begin position="27"/>
        <end position="827"/>
    </location>
</feature>
<dbReference type="Gene3D" id="4.10.70.10">
    <property type="entry name" value="Disintegrin domain"/>
    <property type="match status" value="1"/>
</dbReference>
<dbReference type="Pfam" id="PF01562">
    <property type="entry name" value="Pep_M12B_propep"/>
    <property type="match status" value="1"/>
</dbReference>
<feature type="compositionally biased region" description="Pro residues" evidence="9">
    <location>
        <begin position="763"/>
        <end position="785"/>
    </location>
</feature>
<dbReference type="PROSITE" id="PS01186">
    <property type="entry name" value="EGF_2"/>
    <property type="match status" value="1"/>
</dbReference>
<evidence type="ECO:0000259" key="13">
    <source>
        <dbReference type="PROSITE" id="PS50214"/>
    </source>
</evidence>
<dbReference type="CDD" id="cd04269">
    <property type="entry name" value="ZnMc_adamalysin_II_like"/>
    <property type="match status" value="1"/>
</dbReference>
<evidence type="ECO:0008006" key="17">
    <source>
        <dbReference type="Google" id="ProtNLM"/>
    </source>
</evidence>
<feature type="domain" description="EGF-like" evidence="12">
    <location>
        <begin position="643"/>
        <end position="677"/>
    </location>
</feature>
<dbReference type="PROSITE" id="PS50026">
    <property type="entry name" value="EGF_3"/>
    <property type="match status" value="1"/>
</dbReference>
<dbReference type="Pfam" id="PF00200">
    <property type="entry name" value="Disintegrin"/>
    <property type="match status" value="1"/>
</dbReference>
<feature type="binding site" evidence="8">
    <location>
        <position position="354"/>
    </location>
    <ligand>
        <name>Zn(2+)</name>
        <dbReference type="ChEBI" id="CHEBI:29105"/>
        <note>catalytic</note>
    </ligand>
</feature>
<evidence type="ECO:0000256" key="9">
    <source>
        <dbReference type="SAM" id="MobiDB-lite"/>
    </source>
</evidence>
<feature type="region of interest" description="Disordered" evidence="9">
    <location>
        <begin position="734"/>
        <end position="827"/>
    </location>
</feature>
<dbReference type="InterPro" id="IPR001762">
    <property type="entry name" value="Disintegrin_dom"/>
</dbReference>
<dbReference type="OMA" id="HPCSNSK"/>
<dbReference type="InterPro" id="IPR000742">
    <property type="entry name" value="EGF"/>
</dbReference>
<evidence type="ECO:0000256" key="3">
    <source>
        <dbReference type="ARBA" id="ARBA00022989"/>
    </source>
</evidence>
<dbReference type="FunFam" id="4.10.70.10:FF:000001">
    <property type="entry name" value="Disintegrin and metalloproteinase domain-containing protein 22"/>
    <property type="match status" value="1"/>
</dbReference>
<evidence type="ECO:0000256" key="2">
    <source>
        <dbReference type="ARBA" id="ARBA00022692"/>
    </source>
</evidence>
<organism evidence="15 16">
    <name type="scientific">Pygocentrus nattereri</name>
    <name type="common">Red-bellied piranha</name>
    <dbReference type="NCBI Taxonomy" id="42514"/>
    <lineage>
        <taxon>Eukaryota</taxon>
        <taxon>Metazoa</taxon>
        <taxon>Chordata</taxon>
        <taxon>Craniata</taxon>
        <taxon>Vertebrata</taxon>
        <taxon>Euteleostomi</taxon>
        <taxon>Actinopterygii</taxon>
        <taxon>Neopterygii</taxon>
        <taxon>Teleostei</taxon>
        <taxon>Ostariophysi</taxon>
        <taxon>Characiformes</taxon>
        <taxon>Characoidei</taxon>
        <taxon>Pygocentrus</taxon>
    </lineage>
</organism>
<evidence type="ECO:0000313" key="15">
    <source>
        <dbReference type="Ensembl" id="ENSPNAP00000036105.1"/>
    </source>
</evidence>
<feature type="compositionally biased region" description="Polar residues" evidence="9">
    <location>
        <begin position="749"/>
        <end position="759"/>
    </location>
</feature>
<dbReference type="GO" id="GO:0004222">
    <property type="term" value="F:metalloendopeptidase activity"/>
    <property type="evidence" value="ECO:0007669"/>
    <property type="project" value="InterPro"/>
</dbReference>
<name>A0A3B4EJN6_PYGNA</name>
<feature type="transmembrane region" description="Helical" evidence="10">
    <location>
        <begin position="700"/>
        <end position="722"/>
    </location>
</feature>
<dbReference type="Pfam" id="PF01421">
    <property type="entry name" value="Reprolysin"/>
    <property type="match status" value="1"/>
</dbReference>
<dbReference type="Pfam" id="PF08516">
    <property type="entry name" value="ADAM_CR"/>
    <property type="match status" value="1"/>
</dbReference>
<feature type="binding site" evidence="8">
    <location>
        <position position="360"/>
    </location>
    <ligand>
        <name>Zn(2+)</name>
        <dbReference type="ChEBI" id="CHEBI:29105"/>
        <note>catalytic</note>
    </ligand>
</feature>
<dbReference type="InterPro" id="IPR018358">
    <property type="entry name" value="Disintegrin_CS"/>
</dbReference>
<evidence type="ECO:0000256" key="7">
    <source>
        <dbReference type="PROSITE-ProRule" id="PRU00076"/>
    </source>
</evidence>
<dbReference type="Ensembl" id="ENSPNAT00000030070.2">
    <property type="protein sequence ID" value="ENSPNAP00000036105.1"/>
    <property type="gene ID" value="ENSPNAG00000026631.2"/>
</dbReference>
<evidence type="ECO:0000256" key="1">
    <source>
        <dbReference type="ARBA" id="ARBA00004479"/>
    </source>
</evidence>
<keyword evidence="7" id="KW-0245">EGF-like domain</keyword>
<evidence type="ECO:0000259" key="14">
    <source>
        <dbReference type="PROSITE" id="PS50215"/>
    </source>
</evidence>
<evidence type="ECO:0000256" key="4">
    <source>
        <dbReference type="ARBA" id="ARBA00023136"/>
    </source>
</evidence>
<evidence type="ECO:0000256" key="10">
    <source>
        <dbReference type="SAM" id="Phobius"/>
    </source>
</evidence>
<dbReference type="CTD" id="570656"/>
<dbReference type="GO" id="GO:0005886">
    <property type="term" value="C:plasma membrane"/>
    <property type="evidence" value="ECO:0007669"/>
    <property type="project" value="TreeGrafter"/>
</dbReference>
<evidence type="ECO:0000256" key="5">
    <source>
        <dbReference type="ARBA" id="ARBA00023157"/>
    </source>
</evidence>
<feature type="disulfide bond" evidence="6">
    <location>
        <begin position="474"/>
        <end position="494"/>
    </location>
</feature>
<dbReference type="InterPro" id="IPR006586">
    <property type="entry name" value="ADAM_Cys-rich"/>
</dbReference>
<dbReference type="FunFam" id="3.40.390.10:FF:000002">
    <property type="entry name" value="Disintegrin and metalloproteinase domain-containing protein 22"/>
    <property type="match status" value="1"/>
</dbReference>
<dbReference type="PROSITE" id="PS00427">
    <property type="entry name" value="DISINTEGRIN_1"/>
    <property type="match status" value="1"/>
</dbReference>
<reference evidence="15" key="3">
    <citation type="submission" date="2025-09" db="UniProtKB">
        <authorList>
            <consortium name="Ensembl"/>
        </authorList>
    </citation>
    <scope>IDENTIFICATION</scope>
</reference>
<comment type="caution">
    <text evidence="7">Lacks conserved residue(s) required for the propagation of feature annotation.</text>
</comment>
<dbReference type="InterPro" id="IPR036436">
    <property type="entry name" value="Disintegrin_dom_sf"/>
</dbReference>
<sequence>MEGQKRRRARLLFLTVMVGLLYVVESQDLFHEQTSKLRSYQIVTPQVVTGRWKRHENGSETHRQNGHSDQITYSIKIEDVIHYLNLTKNKDFLSPDFAVVSHDVHKKSVRRHTGKPKSCHYQGRVEGREDSLVALSNCDGIRGVIFIGNESYALEPALQSSNNEHLLFPLDDSQSEPFVCGVADAHGEDNAPEVALSMTSFLRRKRNLPLTRYVELVLVVDNQRFNLKKGNTTAVREEMVQLANLLDTYFQQLNIRIILVGLEIFETQNPFDMNGSAGDVLGRFVDWRKTQLVPRIRNDMAQLVVGRSGAYSGGVLGMAFVGTVCSASTGGGIGVYGNNALQYFSTVLAHEMGHNLGMNHDDTRCQCSGGSCIMASSASGSTLFSTCSGSDFEQLILRGGGVCLRNQPSQDSIITVPACGNGIQEQGEECDCGPPQSCTSKCCDAATCKLTKGSTCAAGSCCKDCQLSVSGTPCRPSVNECDLPEFCMGDTGFCPPDTYLMDGLSCQGNTAFCYEGRCQTLDYQCQQLFGSKATKADDKCFSYVNTQGTRFGNCGYSGSSLVPCSVANSMCGKIQCTNFDSNYPPPGAVISVETIEGSISCRNADFNLGTDVLDPGYVKKGTVCAAGKVCVDFNCVNSSVLMQTQNCDALNDCHGNGVCNDKGHCHCNNGWAPPNCNKGGRGGSVDSGPAEIDYSLRNGLLIFFLLVVPVLVVLVLAFLYVFRRDMLDRCLKGRRSRRQRSNNAANAQKNWQPSSDIQRSTSPQPPNQIPPTNPQPFRPPRPPTAPATQVSIDSWDEADVQPAVSTSQLPRQGPGVPKPIPPKQEVT</sequence>
<dbReference type="GO" id="GO:0006508">
    <property type="term" value="P:proteolysis"/>
    <property type="evidence" value="ECO:0007669"/>
    <property type="project" value="InterPro"/>
</dbReference>
<dbReference type="SMART" id="SM00050">
    <property type="entry name" value="DISIN"/>
    <property type="match status" value="1"/>
</dbReference>
<accession>A0A3B4EJN6</accession>
<reference evidence="15 16" key="1">
    <citation type="submission" date="2020-10" db="EMBL/GenBank/DDBJ databases">
        <title>Pygocentrus nattereri (red-bellied piranha) genome, fPygNat1, primary haplotype.</title>
        <authorList>
            <person name="Myers G."/>
            <person name="Meyer A."/>
            <person name="Karagic N."/>
            <person name="Pippel M."/>
            <person name="Winkler S."/>
            <person name="Tracey A."/>
            <person name="Wood J."/>
            <person name="Formenti G."/>
            <person name="Howe K."/>
            <person name="Fedrigo O."/>
            <person name="Jarvis E.D."/>
        </authorList>
    </citation>
    <scope>NUCLEOTIDE SEQUENCE [LARGE SCALE GENOMIC DNA]</scope>
</reference>
<dbReference type="InterPro" id="IPR024079">
    <property type="entry name" value="MetalloPept_cat_dom_sf"/>
</dbReference>
<keyword evidence="4 10" id="KW-0472">Membrane</keyword>
<evidence type="ECO:0000313" key="16">
    <source>
        <dbReference type="Proteomes" id="UP001501920"/>
    </source>
</evidence>
<dbReference type="GO" id="GO:0046872">
    <property type="term" value="F:metal ion binding"/>
    <property type="evidence" value="ECO:0007669"/>
    <property type="project" value="UniProtKB-KW"/>
</dbReference>
<keyword evidence="11" id="KW-0732">Signal</keyword>
<proteinExistence type="predicted"/>
<reference evidence="15" key="2">
    <citation type="submission" date="2025-08" db="UniProtKB">
        <authorList>
            <consortium name="Ensembl"/>
        </authorList>
    </citation>
    <scope>IDENTIFICATION</scope>
</reference>
<dbReference type="InterPro" id="IPR001590">
    <property type="entry name" value="Peptidase_M12B"/>
</dbReference>
<dbReference type="InterPro" id="IPR002870">
    <property type="entry name" value="Peptidase_M12B_N"/>
</dbReference>
<keyword evidence="5 7" id="KW-1015">Disulfide bond</keyword>
<feature type="domain" description="Peptidase M12B" evidence="14">
    <location>
        <begin position="212"/>
        <end position="408"/>
    </location>
</feature>
<keyword evidence="2 10" id="KW-0812">Transmembrane</keyword>
<dbReference type="InterPro" id="IPR034027">
    <property type="entry name" value="Reprolysin_adamalysin"/>
</dbReference>
<protein>
    <recommendedName>
        <fullName evidence="17">ADAM metallopeptidase domain 9</fullName>
    </recommendedName>
</protein>
<dbReference type="GeneTree" id="ENSGT00940000166115"/>
<dbReference type="PANTHER" id="PTHR11905">
    <property type="entry name" value="ADAM A DISINTEGRIN AND METALLOPROTEASE DOMAIN"/>
    <property type="match status" value="1"/>
</dbReference>